<dbReference type="SUPFAM" id="SSF46955">
    <property type="entry name" value="Putative DNA-binding domain"/>
    <property type="match status" value="1"/>
</dbReference>
<evidence type="ECO:0000256" key="1">
    <source>
        <dbReference type="ARBA" id="ARBA00023125"/>
    </source>
</evidence>
<accession>A0ABT1E7S4</accession>
<evidence type="ECO:0000259" key="2">
    <source>
        <dbReference type="PROSITE" id="PS50937"/>
    </source>
</evidence>
<dbReference type="InterPro" id="IPR010499">
    <property type="entry name" value="AraC_E-bd"/>
</dbReference>
<dbReference type="InterPro" id="IPR000551">
    <property type="entry name" value="MerR-type_HTH_dom"/>
</dbReference>
<dbReference type="SUPFAM" id="SSF55136">
    <property type="entry name" value="Probable bacterial effector-binding domain"/>
    <property type="match status" value="1"/>
</dbReference>
<dbReference type="Pfam" id="PF06445">
    <property type="entry name" value="GyrI-like"/>
    <property type="match status" value="1"/>
</dbReference>
<proteinExistence type="predicted"/>
<dbReference type="Gene3D" id="1.10.1660.10">
    <property type="match status" value="1"/>
</dbReference>
<dbReference type="SMART" id="SM00871">
    <property type="entry name" value="AraC_E_bind"/>
    <property type="match status" value="1"/>
</dbReference>
<organism evidence="3 4">
    <name type="scientific">Aequitasia blattaphilus</name>
    <dbReference type="NCBI Taxonomy" id="2949332"/>
    <lineage>
        <taxon>Bacteria</taxon>
        <taxon>Bacillati</taxon>
        <taxon>Bacillota</taxon>
        <taxon>Clostridia</taxon>
        <taxon>Lachnospirales</taxon>
        <taxon>Lachnospiraceae</taxon>
        <taxon>Aequitasia</taxon>
    </lineage>
</organism>
<evidence type="ECO:0000313" key="4">
    <source>
        <dbReference type="Proteomes" id="UP001523566"/>
    </source>
</evidence>
<keyword evidence="4" id="KW-1185">Reference proteome</keyword>
<protein>
    <submittedName>
        <fullName evidence="3">MerR family transcriptional regulator</fullName>
    </submittedName>
</protein>
<name>A0ABT1E7S4_9FIRM</name>
<feature type="domain" description="HTH merR-type" evidence="2">
    <location>
        <begin position="15"/>
        <end position="85"/>
    </location>
</feature>
<dbReference type="InterPro" id="IPR009061">
    <property type="entry name" value="DNA-bd_dom_put_sf"/>
</dbReference>
<dbReference type="Pfam" id="PF13411">
    <property type="entry name" value="MerR_1"/>
    <property type="match status" value="1"/>
</dbReference>
<dbReference type="Gene3D" id="3.20.80.10">
    <property type="entry name" value="Regulatory factor, effector binding domain"/>
    <property type="match status" value="1"/>
</dbReference>
<dbReference type="CDD" id="cd01107">
    <property type="entry name" value="HTH_BmrR"/>
    <property type="match status" value="1"/>
</dbReference>
<dbReference type="RefSeq" id="WP_262065623.1">
    <property type="nucleotide sequence ID" value="NZ_JAMXOD010000005.1"/>
</dbReference>
<keyword evidence="1" id="KW-0238">DNA-binding</keyword>
<dbReference type="InterPro" id="IPR047057">
    <property type="entry name" value="MerR_fam"/>
</dbReference>
<dbReference type="PANTHER" id="PTHR30204:SF97">
    <property type="entry name" value="MERR FAMILY REGULATORY PROTEIN"/>
    <property type="match status" value="1"/>
</dbReference>
<evidence type="ECO:0000313" key="3">
    <source>
        <dbReference type="EMBL" id="MCP1101838.1"/>
    </source>
</evidence>
<reference evidence="3 4" key="1">
    <citation type="journal article" date="2022" name="Genome Biol. Evol.">
        <title>Host diet, physiology and behaviors set the stage for Lachnospiraceae cladogenesis.</title>
        <authorList>
            <person name="Vera-Ponce De Leon A."/>
            <person name="Schneider M."/>
            <person name="Jahnes B.C."/>
            <person name="Sadowski V."/>
            <person name="Camuy-Velez L.A."/>
            <person name="Duan J."/>
            <person name="Sabree Z.L."/>
        </authorList>
    </citation>
    <scope>NUCLEOTIDE SEQUENCE [LARGE SCALE GENOMIC DNA]</scope>
    <source>
        <strain evidence="3 4">PAL113</strain>
    </source>
</reference>
<sequence>MIGEDIVCKREEEVRYRIGTFAGMNHVTIKTLRYYDEIGLLEPAYVETESGYRYYTSAQLPILHQILALRDMGLALEEIKKILKEQGEISIESILKRKRAEILKEIARKTEILSRIDTLLNGERDVLRYTVVIKSLPEVIVASMRQVIDSYNDLFEVAPQMGVEMEKLGCECLEPSYCFNLYHDGGYKAENVDVEICESVTEKKEDTDQIKFKLIPHVESAACVLHQGPYDELPKAYAAAIKFVEENGYEMIGPPRESFIDGVWNKDCVEDWLTEIQIPIKKLTL</sequence>
<comment type="caution">
    <text evidence="3">The sequence shown here is derived from an EMBL/GenBank/DDBJ whole genome shotgun (WGS) entry which is preliminary data.</text>
</comment>
<dbReference type="PANTHER" id="PTHR30204">
    <property type="entry name" value="REDOX-CYCLING DRUG-SENSING TRANSCRIPTIONAL ACTIVATOR SOXR"/>
    <property type="match status" value="1"/>
</dbReference>
<dbReference type="EMBL" id="JAMZFW010000005">
    <property type="protein sequence ID" value="MCP1101838.1"/>
    <property type="molecule type" value="Genomic_DNA"/>
</dbReference>
<dbReference type="SMART" id="SM00422">
    <property type="entry name" value="HTH_MERR"/>
    <property type="match status" value="1"/>
</dbReference>
<dbReference type="InterPro" id="IPR011256">
    <property type="entry name" value="Reg_factor_effector_dom_sf"/>
</dbReference>
<dbReference type="Proteomes" id="UP001523566">
    <property type="component" value="Unassembled WGS sequence"/>
</dbReference>
<gene>
    <name evidence="3" type="ORF">NK125_05340</name>
</gene>
<dbReference type="PROSITE" id="PS50937">
    <property type="entry name" value="HTH_MERR_2"/>
    <property type="match status" value="1"/>
</dbReference>
<dbReference type="InterPro" id="IPR029442">
    <property type="entry name" value="GyrI-like"/>
</dbReference>